<keyword evidence="3" id="KW-1185">Reference proteome</keyword>
<gene>
    <name evidence="2" type="ORF">UO65_4939</name>
</gene>
<accession>W7ITS2</accession>
<comment type="caution">
    <text evidence="2">The sequence shown here is derived from an EMBL/GenBank/DDBJ whole genome shotgun (WGS) entry which is preliminary data.</text>
</comment>
<dbReference type="SUPFAM" id="SSF52091">
    <property type="entry name" value="SpoIIaa-like"/>
    <property type="match status" value="1"/>
</dbReference>
<dbReference type="Proteomes" id="UP000019277">
    <property type="component" value="Unassembled WGS sequence"/>
</dbReference>
<dbReference type="RefSeq" id="WP_035286618.1">
    <property type="nucleotide sequence ID" value="NZ_AYXG01000185.1"/>
</dbReference>
<reference evidence="2 3" key="1">
    <citation type="journal article" date="2014" name="Genome Announc.">
        <title>Draft Genome Sequence of the Antitrypanosomally Active Sponge-Associated Bacterium Actinokineospora sp. Strain EG49.</title>
        <authorList>
            <person name="Harjes J."/>
            <person name="Ryu T."/>
            <person name="Abdelmohsen U.R."/>
            <person name="Moitinho-Silva L."/>
            <person name="Horn H."/>
            <person name="Ravasi T."/>
            <person name="Hentschel U."/>
        </authorList>
    </citation>
    <scope>NUCLEOTIDE SEQUENCE [LARGE SCALE GENOMIC DNA]</scope>
    <source>
        <strain evidence="2 3">EG49</strain>
    </source>
</reference>
<dbReference type="CDD" id="cd07043">
    <property type="entry name" value="STAS_anti-anti-sigma_factors"/>
    <property type="match status" value="1"/>
</dbReference>
<dbReference type="InterPro" id="IPR036513">
    <property type="entry name" value="STAS_dom_sf"/>
</dbReference>
<evidence type="ECO:0000313" key="3">
    <source>
        <dbReference type="Proteomes" id="UP000019277"/>
    </source>
</evidence>
<sequence length="135" mass="14064">MDEARESGENTFEVVADGRAVVVTTTCDVDMSTADGVRTQWERAAVAAVRAGAALLVVDLRAVAFLSSVGISALMLLSASCSLRGVELLLCLDEGQAVRRALDLTGVLGTSLPAVSSIEEALRHPAPSPRGDQQL</sequence>
<dbReference type="EMBL" id="AYXG01000185">
    <property type="protein sequence ID" value="EWC59796.1"/>
    <property type="molecule type" value="Genomic_DNA"/>
</dbReference>
<dbReference type="Pfam" id="PF01740">
    <property type="entry name" value="STAS"/>
    <property type="match status" value="1"/>
</dbReference>
<name>W7ITS2_9PSEU</name>
<dbReference type="OrthoDB" id="3708324at2"/>
<proteinExistence type="predicted"/>
<dbReference type="eggNOG" id="COG1366">
    <property type="taxonomic scope" value="Bacteria"/>
</dbReference>
<dbReference type="AlphaFoldDB" id="W7ITS2"/>
<evidence type="ECO:0000313" key="2">
    <source>
        <dbReference type="EMBL" id="EWC59796.1"/>
    </source>
</evidence>
<dbReference type="PROSITE" id="PS50801">
    <property type="entry name" value="STAS"/>
    <property type="match status" value="1"/>
</dbReference>
<dbReference type="STRING" id="909613.UO65_4939"/>
<dbReference type="Gene3D" id="3.30.750.24">
    <property type="entry name" value="STAS domain"/>
    <property type="match status" value="1"/>
</dbReference>
<evidence type="ECO:0000259" key="1">
    <source>
        <dbReference type="PROSITE" id="PS50801"/>
    </source>
</evidence>
<dbReference type="InterPro" id="IPR002645">
    <property type="entry name" value="STAS_dom"/>
</dbReference>
<organism evidence="2 3">
    <name type="scientific">Actinokineospora spheciospongiae</name>
    <dbReference type="NCBI Taxonomy" id="909613"/>
    <lineage>
        <taxon>Bacteria</taxon>
        <taxon>Bacillati</taxon>
        <taxon>Actinomycetota</taxon>
        <taxon>Actinomycetes</taxon>
        <taxon>Pseudonocardiales</taxon>
        <taxon>Pseudonocardiaceae</taxon>
        <taxon>Actinokineospora</taxon>
    </lineage>
</organism>
<protein>
    <recommendedName>
        <fullName evidence="1">STAS domain-containing protein</fullName>
    </recommendedName>
</protein>
<feature type="domain" description="STAS" evidence="1">
    <location>
        <begin position="10"/>
        <end position="125"/>
    </location>
</feature>